<feature type="compositionally biased region" description="Basic and acidic residues" evidence="7">
    <location>
        <begin position="372"/>
        <end position="393"/>
    </location>
</feature>
<keyword evidence="4 6" id="KW-0539">Nucleus</keyword>
<dbReference type="InterPro" id="IPR026003">
    <property type="entry name" value="Cohesin_HEAT"/>
</dbReference>
<dbReference type="PANTHER" id="PTHR21704">
    <property type="entry name" value="NIPPED-B-LIKE PROTEIN DELANGIN SCC2-RELATED"/>
    <property type="match status" value="1"/>
</dbReference>
<evidence type="ECO:0000313" key="10">
    <source>
        <dbReference type="Proteomes" id="UP000494165"/>
    </source>
</evidence>
<dbReference type="OrthoDB" id="418242at2759"/>
<dbReference type="GO" id="GO:0003682">
    <property type="term" value="F:chromatin binding"/>
    <property type="evidence" value="ECO:0007669"/>
    <property type="project" value="TreeGrafter"/>
</dbReference>
<dbReference type="GO" id="GO:0090694">
    <property type="term" value="C:Scc2-Scc4 cohesin loading complex"/>
    <property type="evidence" value="ECO:0007669"/>
    <property type="project" value="TreeGrafter"/>
</dbReference>
<dbReference type="EMBL" id="CADEPI010000460">
    <property type="protein sequence ID" value="CAB3386175.1"/>
    <property type="molecule type" value="Genomic_DNA"/>
</dbReference>
<feature type="compositionally biased region" description="Basic residues" evidence="7">
    <location>
        <begin position="2000"/>
        <end position="2023"/>
    </location>
</feature>
<evidence type="ECO:0000259" key="8">
    <source>
        <dbReference type="Pfam" id="PF12830"/>
    </source>
</evidence>
<feature type="region of interest" description="Disordered" evidence="7">
    <location>
        <begin position="262"/>
        <end position="288"/>
    </location>
</feature>
<dbReference type="Pfam" id="PF12830">
    <property type="entry name" value="Nipped-B_C"/>
    <property type="match status" value="1"/>
</dbReference>
<dbReference type="InterPro" id="IPR024986">
    <property type="entry name" value="Nipped-B_C"/>
</dbReference>
<organism evidence="9 10">
    <name type="scientific">Cloeon dipterum</name>
    <dbReference type="NCBI Taxonomy" id="197152"/>
    <lineage>
        <taxon>Eukaryota</taxon>
        <taxon>Metazoa</taxon>
        <taxon>Ecdysozoa</taxon>
        <taxon>Arthropoda</taxon>
        <taxon>Hexapoda</taxon>
        <taxon>Insecta</taxon>
        <taxon>Pterygota</taxon>
        <taxon>Palaeoptera</taxon>
        <taxon>Ephemeroptera</taxon>
        <taxon>Pisciforma</taxon>
        <taxon>Baetidae</taxon>
        <taxon>Cloeon</taxon>
    </lineage>
</organism>
<accession>A0A8S1E1Q0</accession>
<dbReference type="GO" id="GO:0140588">
    <property type="term" value="P:chromatin looping"/>
    <property type="evidence" value="ECO:0007669"/>
    <property type="project" value="InterPro"/>
</dbReference>
<gene>
    <name evidence="9" type="ORF">CLODIP_2_CD00910</name>
</gene>
<dbReference type="CDD" id="cd23958">
    <property type="entry name" value="SCC2"/>
    <property type="match status" value="1"/>
</dbReference>
<dbReference type="PANTHER" id="PTHR21704:SF18">
    <property type="entry name" value="NIPPED-B-LIKE PROTEIN"/>
    <property type="match status" value="1"/>
</dbReference>
<dbReference type="SUPFAM" id="SSF48371">
    <property type="entry name" value="ARM repeat"/>
    <property type="match status" value="1"/>
</dbReference>
<sequence length="2042" mass="231898">MGYGINKKSTPKMNGEIPSVPITTLAGISSLTDLLPEMPLPTPLPQTMSNKSLLFHPRVAEEAQILLSVHDDNLVPQLIHSLIETSAEHIELKDHFAGTDHLIEHQQNIPVLLKAILQRNPNAFKGPNTQAARASCTRAPAVSNFVPQPAAAPSFPLVEQNAVFPNLMPQHQQPPPPQQVTPNRFVNNLSGLEQCSFSGNFNQQAPAAMSMPMPTLAQTPQQLLKVLEEDKVVNGSNSSFAAAANRALQNCNEPQHNALKEEHKPVASNSASAPPPPPPAEPVKNSSVFKIKEPRVMLNRLNPEDEALMQKSLKEFAQNKPDLANKLGITQCKENNTSRRAATRSKYKEVSSSSDSDEETAKKSNSKIFKNKGREKEALRKREREEKRSKQQDDDYELPDFESPSRGRNSNSTDESPRKKIRRIERKLVPVIQKLTTDELMESNTYQRFSKCVDLIFENTEDLDLNAEFEEDMDVPSEALIPKYQLQDLYSEAAKLKTMGATQSIPPERLVRLMNILEKNIRDGARVSPLADPDDDEEETKLWHDIAMERVLRGVDSSLSVLYILTSANMPKRVYLEDVIDRVVLFTKYQLSNTIFPSFDPVYRVTSKKDGVSAKKKRAHNKEVREKSILLLYNKLNEVVGLLSELLSIQVLTDTAVLNVSTLSVSPFFVEKVSELQLSSLKLVTTIFTRYEKHRRLLLDDILASIARLPSNKRSLRSYRLNNQEHIQMLTALVLQLIQCVVVLPDRLHKSKDGKSVPADAPPAEGEDGKLANSITQVNICVDRDVFVRTRHDLAIQLAGTFLTVFLNKCGNKNEEIDYRPLFENFVQDLLTTANKPEWPAAEMLLSLLGNILVKNFMNKGTDMSLRVASLDYLGVVAARLRKDAVSSSLKVDSINKLINEIKEEERKDLEETGSNEKKAKKSENVSAMEEEEERCQYLQKVLLDYLAVNAQGDQCFNYARHFYIVIWFKGAADEISRHFDNIVKTNKKTKKKKKKKKGGDSESEEDESDEDSDAKEEHENAEVTALVEKRKCFLMSKVKPFEDTGGGKTQVLQTYIDYDSAELICRYLASKRPFSYSFDVYLMQILKVLNEHSIAIRTKAMKCLTMVVEADPSILGRTNMQYGVQHSFLDHATSVREAAVDLVGKFVLSCPDLIDKYYDMLSQRILDTGVSVRKRVIKIMKDICIECPEFPKIPEICIKMIRRVNDEEGIRKLVMEVFQNMWFTPVKERPHLDNNALLRKVLNITEVVYLCKDTGLDWFEQLLQSLFKPKEDKDDAAKVQTQPPQALLTACKQIVHCLIENVLRLEGTRFESSSETMTPEEALTQRLVASLTTLYLLAKIRPQLLIDHATTLQPYLSLKCKSSADFQIISCVARTLELVVPLIEHPSESFMAQLEEDAVKLILQHEKSVVASCLSCLGSVVNNVTKNFKLIKDCFKNYYGTITSYKQLHLKDKNDPRLNQHKAYFKRALFTVGLLIRHFDFTLPEVNEGLPPDIKEQVFQTLFYFLQNGNFDVQYFTLQAIGSMCIRHYDYMLMDDLKNMYHLLLTDKDAHIAMRIQVLSNIETYLQEEELRMIKQDQEWAKLSKKENLKEMGDVSSGMASTVIQIYLKYVLDAFLHSNVAVRKAALRVIQLILQQGLVHPVQIVPYLICMSTDKEQAVSHSADKQLQEIEKKYPGFIHMKTLDGIWLSFRLQEILQSGEMVRGFRTKEKELPTALNGFLYSILRNTKQQRRAVSLSILKQFDEQAKTSLSQMLYLADNLAYFPYQVQDEPLFIVHHIDIVLSLSGTNLLQSFRESLNLTKPANELGPEEEPVIDEEDDEEDVDELMKRISDNNKPLLDCITASQGCMLLLVLKQHLKDMYGISDSKLGQYAPTESGKIYEKALTRKTNSIFEPKATLQKLREGSLTTLLTEEDKRDVIRQYLSFKQLMLSFDGKDGDEDEEEDGPKVTKVYAISQAAPDESACTSAQGPDGQEVQYPKIPKLTIVPVKVPNEGSGKSYKSHHKVHKSERHRKHKHKKRKRVVNSEDEDDENEYSDPDFIV</sequence>
<dbReference type="InterPro" id="IPR033031">
    <property type="entry name" value="Scc2/Nipped-B"/>
</dbReference>
<feature type="region of interest" description="Disordered" evidence="7">
    <location>
        <begin position="1959"/>
        <end position="2042"/>
    </location>
</feature>
<keyword evidence="3 6" id="KW-0677">Repeat</keyword>
<dbReference type="GO" id="GO:0061775">
    <property type="term" value="F:cohesin loader activity"/>
    <property type="evidence" value="ECO:0007669"/>
    <property type="project" value="InterPro"/>
</dbReference>
<dbReference type="GO" id="GO:0034087">
    <property type="term" value="P:establishment of mitotic sister chromatid cohesion"/>
    <property type="evidence" value="ECO:0007669"/>
    <property type="project" value="TreeGrafter"/>
</dbReference>
<evidence type="ECO:0000256" key="2">
    <source>
        <dbReference type="ARBA" id="ARBA00009252"/>
    </source>
</evidence>
<feature type="compositionally biased region" description="Basic and acidic residues" evidence="7">
    <location>
        <begin position="907"/>
        <end position="924"/>
    </location>
</feature>
<evidence type="ECO:0000256" key="7">
    <source>
        <dbReference type="SAM" id="MobiDB-lite"/>
    </source>
</evidence>
<dbReference type="GO" id="GO:0071169">
    <property type="term" value="P:establishment of protein localization to chromatin"/>
    <property type="evidence" value="ECO:0007669"/>
    <property type="project" value="TreeGrafter"/>
</dbReference>
<dbReference type="Pfam" id="PF12765">
    <property type="entry name" value="Cohesin_HEAT"/>
    <property type="match status" value="1"/>
</dbReference>
<keyword evidence="10" id="KW-1185">Reference proteome</keyword>
<dbReference type="InterPro" id="IPR016024">
    <property type="entry name" value="ARM-type_fold"/>
</dbReference>
<feature type="domain" description="Sister chromatid cohesion C-terminal" evidence="8">
    <location>
        <begin position="1601"/>
        <end position="1782"/>
    </location>
</feature>
<protein>
    <recommendedName>
        <fullName evidence="6">Nipped-B protein</fullName>
    </recommendedName>
</protein>
<keyword evidence="5 6" id="KW-0131">Cell cycle</keyword>
<comment type="subcellular location">
    <subcellularLocation>
        <location evidence="1 6">Nucleus</location>
    </subcellularLocation>
</comment>
<feature type="region of interest" description="Disordered" evidence="7">
    <location>
        <begin position="991"/>
        <end position="1021"/>
    </location>
</feature>
<feature type="region of interest" description="Disordered" evidence="7">
    <location>
        <begin position="327"/>
        <end position="422"/>
    </location>
</feature>
<evidence type="ECO:0000256" key="6">
    <source>
        <dbReference type="RuleBase" id="RU364107"/>
    </source>
</evidence>
<proteinExistence type="inferred from homology"/>
<dbReference type="Proteomes" id="UP000494165">
    <property type="component" value="Unassembled WGS sequence"/>
</dbReference>
<comment type="similarity">
    <text evidence="2 6">Belongs to the SCC2/Nipped-B family.</text>
</comment>
<evidence type="ECO:0000256" key="5">
    <source>
        <dbReference type="ARBA" id="ARBA00023306"/>
    </source>
</evidence>
<evidence type="ECO:0000256" key="3">
    <source>
        <dbReference type="ARBA" id="ARBA00022737"/>
    </source>
</evidence>
<dbReference type="InterPro" id="IPR011989">
    <property type="entry name" value="ARM-like"/>
</dbReference>
<evidence type="ECO:0000313" key="9">
    <source>
        <dbReference type="EMBL" id="CAB3386175.1"/>
    </source>
</evidence>
<feature type="region of interest" description="Disordered" evidence="7">
    <location>
        <begin position="907"/>
        <end position="927"/>
    </location>
</feature>
<name>A0A8S1E1Q0_9INSE</name>
<feature type="compositionally biased region" description="Acidic residues" evidence="7">
    <location>
        <begin position="1002"/>
        <end position="1015"/>
    </location>
</feature>
<feature type="compositionally biased region" description="Acidic residues" evidence="7">
    <location>
        <begin position="2026"/>
        <end position="2042"/>
    </location>
</feature>
<evidence type="ECO:0000256" key="1">
    <source>
        <dbReference type="ARBA" id="ARBA00004123"/>
    </source>
</evidence>
<dbReference type="Gene3D" id="1.25.10.10">
    <property type="entry name" value="Leucine-rich Repeat Variant"/>
    <property type="match status" value="1"/>
</dbReference>
<dbReference type="GO" id="GO:1990414">
    <property type="term" value="P:replication-born double-strand break repair via sister chromatid exchange"/>
    <property type="evidence" value="ECO:0007669"/>
    <property type="project" value="TreeGrafter"/>
</dbReference>
<evidence type="ECO:0000256" key="4">
    <source>
        <dbReference type="ARBA" id="ARBA00023242"/>
    </source>
</evidence>
<reference evidence="9 10" key="1">
    <citation type="submission" date="2020-04" db="EMBL/GenBank/DDBJ databases">
        <authorList>
            <person name="Alioto T."/>
            <person name="Alioto T."/>
            <person name="Gomez Garrido J."/>
        </authorList>
    </citation>
    <scope>NUCLEOTIDE SEQUENCE [LARGE SCALE GENOMIC DNA]</scope>
</reference>
<dbReference type="GO" id="GO:0010468">
    <property type="term" value="P:regulation of gene expression"/>
    <property type="evidence" value="ECO:0007669"/>
    <property type="project" value="InterPro"/>
</dbReference>
<comment type="caution">
    <text evidence="9">The sequence shown here is derived from an EMBL/GenBank/DDBJ whole genome shotgun (WGS) entry which is preliminary data.</text>
</comment>